<dbReference type="EMBL" id="BFAD01000001">
    <property type="protein sequence ID" value="GBE78781.1"/>
    <property type="molecule type" value="Genomic_DNA"/>
</dbReference>
<keyword evidence="3" id="KW-1185">Reference proteome</keyword>
<dbReference type="InParanoid" id="A0A401G9D9"/>
<dbReference type="RefSeq" id="XP_027609694.1">
    <property type="nucleotide sequence ID" value="XM_027753893.1"/>
</dbReference>
<reference evidence="2 3" key="1">
    <citation type="journal article" date="2018" name="Sci. Rep.">
        <title>Genome sequence of the cauliflower mushroom Sparassis crispa (Hanabiratake) and its association with beneficial usage.</title>
        <authorList>
            <person name="Kiyama R."/>
            <person name="Furutani Y."/>
            <person name="Kawaguchi K."/>
            <person name="Nakanishi T."/>
        </authorList>
    </citation>
    <scope>NUCLEOTIDE SEQUENCE [LARGE SCALE GENOMIC DNA]</scope>
</reference>
<feature type="region of interest" description="Disordered" evidence="1">
    <location>
        <begin position="68"/>
        <end position="94"/>
    </location>
</feature>
<organism evidence="2 3">
    <name type="scientific">Sparassis crispa</name>
    <dbReference type="NCBI Taxonomy" id="139825"/>
    <lineage>
        <taxon>Eukaryota</taxon>
        <taxon>Fungi</taxon>
        <taxon>Dikarya</taxon>
        <taxon>Basidiomycota</taxon>
        <taxon>Agaricomycotina</taxon>
        <taxon>Agaricomycetes</taxon>
        <taxon>Polyporales</taxon>
        <taxon>Sparassidaceae</taxon>
        <taxon>Sparassis</taxon>
    </lineage>
</organism>
<evidence type="ECO:0000256" key="1">
    <source>
        <dbReference type="SAM" id="MobiDB-lite"/>
    </source>
</evidence>
<evidence type="ECO:0000313" key="2">
    <source>
        <dbReference type="EMBL" id="GBE78781.1"/>
    </source>
</evidence>
<dbReference type="GeneID" id="38775698"/>
<sequence>MGQASDLWAHGRAAAWGGAAMTRTTREIRRTGSGQTQGITGRSYAYIEIKMRTLVSTVDLIAGCADVDDQPSTHRVRRSPGLPSKPGDAKRTPSELRVVYAGFSQESVPHGRRS</sequence>
<protein>
    <submittedName>
        <fullName evidence="2">Uncharacterized protein</fullName>
    </submittedName>
</protein>
<evidence type="ECO:0000313" key="3">
    <source>
        <dbReference type="Proteomes" id="UP000287166"/>
    </source>
</evidence>
<accession>A0A401G9D9</accession>
<comment type="caution">
    <text evidence="2">The sequence shown here is derived from an EMBL/GenBank/DDBJ whole genome shotgun (WGS) entry which is preliminary data.</text>
</comment>
<dbReference type="AlphaFoldDB" id="A0A401G9D9"/>
<dbReference type="Proteomes" id="UP000287166">
    <property type="component" value="Unassembled WGS sequence"/>
</dbReference>
<gene>
    <name evidence="2" type="ORF">SCP_0116740</name>
</gene>
<name>A0A401G9D9_9APHY</name>
<proteinExistence type="predicted"/>